<organism evidence="14 15">
    <name type="scientific">Neptunomonas marina</name>
    <dbReference type="NCBI Taxonomy" id="1815562"/>
    <lineage>
        <taxon>Bacteria</taxon>
        <taxon>Pseudomonadati</taxon>
        <taxon>Pseudomonadota</taxon>
        <taxon>Gammaproteobacteria</taxon>
        <taxon>Oceanospirillales</taxon>
        <taxon>Oceanospirillaceae</taxon>
        <taxon>Neptunomonas</taxon>
    </lineage>
</organism>
<keyword evidence="8 11" id="KW-1133">Transmembrane helix</keyword>
<dbReference type="Proteomes" id="UP000282818">
    <property type="component" value="Unassembled WGS sequence"/>
</dbReference>
<evidence type="ECO:0000259" key="13">
    <source>
        <dbReference type="PROSITE" id="PS50929"/>
    </source>
</evidence>
<dbReference type="CDD" id="cd18552">
    <property type="entry name" value="ABC_6TM_MsbA_like"/>
    <property type="match status" value="1"/>
</dbReference>
<dbReference type="FunFam" id="3.40.50.300:FF:000140">
    <property type="entry name" value="Lipid A export ATP-binding/permease protein MsbA"/>
    <property type="match status" value="1"/>
</dbReference>
<dbReference type="PANTHER" id="PTHR43394:SF1">
    <property type="entry name" value="ATP-BINDING CASSETTE SUB-FAMILY B MEMBER 10, MITOCHONDRIAL"/>
    <property type="match status" value="1"/>
</dbReference>
<dbReference type="InterPro" id="IPR017871">
    <property type="entry name" value="ABC_transporter-like_CS"/>
</dbReference>
<dbReference type="EMBL" id="SACQ01000002">
    <property type="protein sequence ID" value="RVU31545.1"/>
    <property type="molecule type" value="Genomic_DNA"/>
</dbReference>
<dbReference type="SUPFAM" id="SSF90123">
    <property type="entry name" value="ABC transporter transmembrane region"/>
    <property type="match status" value="1"/>
</dbReference>
<evidence type="ECO:0000256" key="8">
    <source>
        <dbReference type="ARBA" id="ARBA00022989"/>
    </source>
</evidence>
<dbReference type="InterPro" id="IPR027417">
    <property type="entry name" value="P-loop_NTPase"/>
</dbReference>
<keyword evidence="15" id="KW-1185">Reference proteome</keyword>
<dbReference type="InterPro" id="IPR011527">
    <property type="entry name" value="ABC1_TM_dom"/>
</dbReference>
<feature type="transmembrane region" description="Helical" evidence="11">
    <location>
        <begin position="247"/>
        <end position="272"/>
    </location>
</feature>
<dbReference type="PROSITE" id="PS50893">
    <property type="entry name" value="ABC_TRANSPORTER_2"/>
    <property type="match status" value="1"/>
</dbReference>
<evidence type="ECO:0000256" key="4">
    <source>
        <dbReference type="ARBA" id="ARBA00022692"/>
    </source>
</evidence>
<evidence type="ECO:0000259" key="12">
    <source>
        <dbReference type="PROSITE" id="PS50893"/>
    </source>
</evidence>
<evidence type="ECO:0000256" key="7">
    <source>
        <dbReference type="ARBA" id="ARBA00022967"/>
    </source>
</evidence>
<evidence type="ECO:0000256" key="10">
    <source>
        <dbReference type="ARBA" id="ARBA00023136"/>
    </source>
</evidence>
<accession>A0A437QAI4</accession>
<evidence type="ECO:0000256" key="1">
    <source>
        <dbReference type="ARBA" id="ARBA00004651"/>
    </source>
</evidence>
<dbReference type="InterPro" id="IPR003439">
    <property type="entry name" value="ABC_transporter-like_ATP-bd"/>
</dbReference>
<keyword evidence="10 11" id="KW-0472">Membrane</keyword>
<evidence type="ECO:0000256" key="6">
    <source>
        <dbReference type="ARBA" id="ARBA00022840"/>
    </source>
</evidence>
<protein>
    <submittedName>
        <fullName evidence="14">Lipid A export permease/ATP-binding protein MsbA</fullName>
    </submittedName>
</protein>
<evidence type="ECO:0000256" key="5">
    <source>
        <dbReference type="ARBA" id="ARBA00022741"/>
    </source>
</evidence>
<sequence>MKPTSDDSDAGQGWSVYKRLLTYSAAYWPAFLVSFVGFAIYGATQFLAGKWLESVIDAVKEGALDQRLWLALAVLVIYAGRGIGSFLGNYSINYVARFVIHHLRTQLFDRMLLLPADYYHHHTSGEMLAQLTFNIEQVTVAATDSVKVFLREGLTVVALLGYLFYTNWKLTLIFIAVAPLLGVVISVASKRMRKLGHRIQKSVGDITSAASESIKGYQVVRVYGGTEFERDRFHKASDLNRRQYMKLVVAESINTPVVQFLVAMALATLMYIAMSPAVMGSMTTGEFVAFITVAGMITKPLRMLTEINATMQKGLAAANAVFTTMDQTAEQDHGSLAPTQVSGELCFSDVTYQYPEASVASLQHFSLQLHKGQTVALVGRSGSGKSTVAGLIPRFNDGWQGEILLDGQPLQDYSLAALRQQIAIVSQHVVLFNGTIAENIAYGAQANATLAEIESAARAAHVMEFAERLPDGLQTQVGESGVLLSGGQRQRIAIARAILKDAPILILDEATSALDTESERHIQAALNTVMQNRTTLVIAHRLSTIENADLIVVMDQGHIVEQGTHDALINRKQHYASLYNMQRNEESDG</sequence>
<dbReference type="Gene3D" id="3.40.50.300">
    <property type="entry name" value="P-loop containing nucleotide triphosphate hydrolases"/>
    <property type="match status" value="1"/>
</dbReference>
<name>A0A437QAI4_9GAMM</name>
<evidence type="ECO:0000256" key="11">
    <source>
        <dbReference type="SAM" id="Phobius"/>
    </source>
</evidence>
<keyword evidence="6 14" id="KW-0067">ATP-binding</keyword>
<reference evidence="14 15" key="1">
    <citation type="submission" date="2019-01" db="EMBL/GenBank/DDBJ databases">
        <authorList>
            <person name="Chen W.-M."/>
        </authorList>
    </citation>
    <scope>NUCLEOTIDE SEQUENCE [LARGE SCALE GENOMIC DNA]</scope>
    <source>
        <strain evidence="14 15">HPM-16</strain>
    </source>
</reference>
<evidence type="ECO:0000313" key="14">
    <source>
        <dbReference type="EMBL" id="RVU31545.1"/>
    </source>
</evidence>
<evidence type="ECO:0000313" key="15">
    <source>
        <dbReference type="Proteomes" id="UP000282818"/>
    </source>
</evidence>
<dbReference type="PANTHER" id="PTHR43394">
    <property type="entry name" value="ATP-DEPENDENT PERMEASE MDL1, MITOCHONDRIAL"/>
    <property type="match status" value="1"/>
</dbReference>
<comment type="subcellular location">
    <subcellularLocation>
        <location evidence="1">Cell membrane</location>
        <topology evidence="1">Multi-pass membrane protein</topology>
    </subcellularLocation>
</comment>
<dbReference type="RefSeq" id="WP_127693404.1">
    <property type="nucleotide sequence ID" value="NZ_SACQ01000002.1"/>
</dbReference>
<dbReference type="GO" id="GO:0015421">
    <property type="term" value="F:ABC-type oligopeptide transporter activity"/>
    <property type="evidence" value="ECO:0007669"/>
    <property type="project" value="TreeGrafter"/>
</dbReference>
<keyword evidence="4 11" id="KW-0812">Transmembrane</keyword>
<dbReference type="GO" id="GO:0016887">
    <property type="term" value="F:ATP hydrolysis activity"/>
    <property type="evidence" value="ECO:0007669"/>
    <property type="project" value="InterPro"/>
</dbReference>
<evidence type="ECO:0000256" key="3">
    <source>
        <dbReference type="ARBA" id="ARBA00022475"/>
    </source>
</evidence>
<dbReference type="Pfam" id="PF00005">
    <property type="entry name" value="ABC_tran"/>
    <property type="match status" value="1"/>
</dbReference>
<dbReference type="InterPro" id="IPR039421">
    <property type="entry name" value="Type_1_exporter"/>
</dbReference>
<dbReference type="AlphaFoldDB" id="A0A437QAI4"/>
<dbReference type="InterPro" id="IPR003593">
    <property type="entry name" value="AAA+_ATPase"/>
</dbReference>
<feature type="transmembrane region" description="Helical" evidence="11">
    <location>
        <begin position="68"/>
        <end position="88"/>
    </location>
</feature>
<keyword evidence="7" id="KW-1278">Translocase</keyword>
<dbReference type="PROSITE" id="PS50929">
    <property type="entry name" value="ABC_TM1F"/>
    <property type="match status" value="1"/>
</dbReference>
<dbReference type="InterPro" id="IPR011917">
    <property type="entry name" value="ABC_transpr_lipidA"/>
</dbReference>
<feature type="transmembrane region" description="Helical" evidence="11">
    <location>
        <begin position="25"/>
        <end position="48"/>
    </location>
</feature>
<feature type="domain" description="ABC transporter" evidence="12">
    <location>
        <begin position="345"/>
        <end position="581"/>
    </location>
</feature>
<proteinExistence type="predicted"/>
<feature type="transmembrane region" description="Helical" evidence="11">
    <location>
        <begin position="171"/>
        <end position="188"/>
    </location>
</feature>
<keyword evidence="5" id="KW-0547">Nucleotide-binding</keyword>
<keyword evidence="2" id="KW-0813">Transport</keyword>
<keyword evidence="9" id="KW-0445">Lipid transport</keyword>
<dbReference type="Gene3D" id="1.20.1560.10">
    <property type="entry name" value="ABC transporter type 1, transmembrane domain"/>
    <property type="match status" value="1"/>
</dbReference>
<dbReference type="SUPFAM" id="SSF52540">
    <property type="entry name" value="P-loop containing nucleoside triphosphate hydrolases"/>
    <property type="match status" value="1"/>
</dbReference>
<feature type="domain" description="ABC transmembrane type-1" evidence="13">
    <location>
        <begin position="32"/>
        <end position="313"/>
    </location>
</feature>
<dbReference type="Pfam" id="PF00664">
    <property type="entry name" value="ABC_membrane"/>
    <property type="match status" value="1"/>
</dbReference>
<dbReference type="GO" id="GO:0005886">
    <property type="term" value="C:plasma membrane"/>
    <property type="evidence" value="ECO:0007669"/>
    <property type="project" value="UniProtKB-SubCell"/>
</dbReference>
<evidence type="ECO:0000256" key="2">
    <source>
        <dbReference type="ARBA" id="ARBA00022448"/>
    </source>
</evidence>
<dbReference type="GO" id="GO:0005524">
    <property type="term" value="F:ATP binding"/>
    <property type="evidence" value="ECO:0007669"/>
    <property type="project" value="UniProtKB-KW"/>
</dbReference>
<dbReference type="GO" id="GO:0034040">
    <property type="term" value="F:ATPase-coupled lipid transmembrane transporter activity"/>
    <property type="evidence" value="ECO:0007669"/>
    <property type="project" value="InterPro"/>
</dbReference>
<dbReference type="SMART" id="SM00382">
    <property type="entry name" value="AAA"/>
    <property type="match status" value="1"/>
</dbReference>
<gene>
    <name evidence="14" type="primary">msbA</name>
    <name evidence="14" type="ORF">EOE65_06080</name>
</gene>
<dbReference type="NCBIfam" id="TIGR02203">
    <property type="entry name" value="MsbA_lipidA"/>
    <property type="match status" value="1"/>
</dbReference>
<dbReference type="PROSITE" id="PS00211">
    <property type="entry name" value="ABC_TRANSPORTER_1"/>
    <property type="match status" value="1"/>
</dbReference>
<dbReference type="InterPro" id="IPR036640">
    <property type="entry name" value="ABC1_TM_sf"/>
</dbReference>
<feature type="transmembrane region" description="Helical" evidence="11">
    <location>
        <begin position="148"/>
        <end position="165"/>
    </location>
</feature>
<evidence type="ECO:0000256" key="9">
    <source>
        <dbReference type="ARBA" id="ARBA00023055"/>
    </source>
</evidence>
<keyword evidence="3" id="KW-1003">Cell membrane</keyword>
<comment type="caution">
    <text evidence="14">The sequence shown here is derived from an EMBL/GenBank/DDBJ whole genome shotgun (WGS) entry which is preliminary data.</text>
</comment>